<protein>
    <recommendedName>
        <fullName evidence="3">histidine kinase</fullName>
        <ecNumber evidence="3">2.7.13.3</ecNumber>
    </recommendedName>
</protein>
<feature type="coiled-coil region" evidence="14">
    <location>
        <begin position="446"/>
        <end position="473"/>
    </location>
</feature>
<dbReference type="FunFam" id="3.30.565.10:FF:000010">
    <property type="entry name" value="Sensor histidine kinase RcsC"/>
    <property type="match status" value="1"/>
</dbReference>
<dbReference type="EMBL" id="UOFB01000341">
    <property type="protein sequence ID" value="VAW49281.1"/>
    <property type="molecule type" value="Genomic_DNA"/>
</dbReference>
<dbReference type="SMART" id="SM00448">
    <property type="entry name" value="REC"/>
    <property type="match status" value="2"/>
</dbReference>
<dbReference type="SUPFAM" id="SSF55785">
    <property type="entry name" value="PYP-like sensor domain (PAS domain)"/>
    <property type="match status" value="2"/>
</dbReference>
<feature type="domain" description="HPt" evidence="19">
    <location>
        <begin position="1301"/>
        <end position="1399"/>
    </location>
</feature>
<dbReference type="InterPro" id="IPR011006">
    <property type="entry name" value="CheY-like_superfamily"/>
</dbReference>
<dbReference type="InterPro" id="IPR033479">
    <property type="entry name" value="dCache_1"/>
</dbReference>
<reference evidence="20" key="1">
    <citation type="submission" date="2018-06" db="EMBL/GenBank/DDBJ databases">
        <authorList>
            <person name="Zhirakovskaya E."/>
        </authorList>
    </citation>
    <scope>NUCLEOTIDE SEQUENCE</scope>
</reference>
<keyword evidence="13 15" id="KW-0472">Membrane</keyword>
<dbReference type="Gene3D" id="3.30.450.20">
    <property type="entry name" value="PAS domain"/>
    <property type="match status" value="2"/>
</dbReference>
<dbReference type="SUPFAM" id="SSF47384">
    <property type="entry name" value="Homodimeric domain of signal transducing histidine kinase"/>
    <property type="match status" value="1"/>
</dbReference>
<dbReference type="InterPro" id="IPR036890">
    <property type="entry name" value="HATPase_C_sf"/>
</dbReference>
<evidence type="ECO:0000256" key="9">
    <source>
        <dbReference type="ARBA" id="ARBA00022777"/>
    </source>
</evidence>
<dbReference type="Gene3D" id="3.40.50.2300">
    <property type="match status" value="2"/>
</dbReference>
<dbReference type="PRINTS" id="PR00344">
    <property type="entry name" value="BCTRLSENSOR"/>
</dbReference>
<evidence type="ECO:0000256" key="5">
    <source>
        <dbReference type="ARBA" id="ARBA00022553"/>
    </source>
</evidence>
<dbReference type="Pfam" id="PF00072">
    <property type="entry name" value="Response_reg"/>
    <property type="match status" value="2"/>
</dbReference>
<dbReference type="CDD" id="cd00088">
    <property type="entry name" value="HPT"/>
    <property type="match status" value="1"/>
</dbReference>
<gene>
    <name evidence="20" type="ORF">MNBD_GAMMA04-1550</name>
</gene>
<evidence type="ECO:0000256" key="3">
    <source>
        <dbReference type="ARBA" id="ARBA00012438"/>
    </source>
</evidence>
<dbReference type="Pfam" id="PF02743">
    <property type="entry name" value="dCache_1"/>
    <property type="match status" value="1"/>
</dbReference>
<dbReference type="Pfam" id="PF02518">
    <property type="entry name" value="HATPase_c"/>
    <property type="match status" value="1"/>
</dbReference>
<dbReference type="GO" id="GO:0000155">
    <property type="term" value="F:phosphorelay sensor kinase activity"/>
    <property type="evidence" value="ECO:0007669"/>
    <property type="project" value="InterPro"/>
</dbReference>
<dbReference type="CDD" id="cd00082">
    <property type="entry name" value="HisKA"/>
    <property type="match status" value="1"/>
</dbReference>
<dbReference type="CDD" id="cd16922">
    <property type="entry name" value="HATPase_EvgS-ArcB-TorS-like"/>
    <property type="match status" value="1"/>
</dbReference>
<evidence type="ECO:0000256" key="8">
    <source>
        <dbReference type="ARBA" id="ARBA00022741"/>
    </source>
</evidence>
<dbReference type="SUPFAM" id="SSF52172">
    <property type="entry name" value="CheY-like"/>
    <property type="match status" value="2"/>
</dbReference>
<evidence type="ECO:0000259" key="19">
    <source>
        <dbReference type="PROSITE" id="PS50894"/>
    </source>
</evidence>
<dbReference type="GO" id="GO:0005524">
    <property type="term" value="F:ATP binding"/>
    <property type="evidence" value="ECO:0007669"/>
    <property type="project" value="UniProtKB-KW"/>
</dbReference>
<dbReference type="InterPro" id="IPR001789">
    <property type="entry name" value="Sig_transdc_resp-reg_receiver"/>
</dbReference>
<dbReference type="SMART" id="SM00387">
    <property type="entry name" value="HATPase_c"/>
    <property type="match status" value="1"/>
</dbReference>
<dbReference type="InterPro" id="IPR004358">
    <property type="entry name" value="Sig_transdc_His_kin-like_C"/>
</dbReference>
<keyword evidence="7 15" id="KW-0812">Transmembrane</keyword>
<dbReference type="InterPro" id="IPR036097">
    <property type="entry name" value="HisK_dim/P_sf"/>
</dbReference>
<keyword evidence="5" id="KW-0597">Phosphoprotein</keyword>
<dbReference type="InterPro" id="IPR003594">
    <property type="entry name" value="HATPase_dom"/>
</dbReference>
<keyword evidence="8" id="KW-0547">Nucleotide-binding</keyword>
<dbReference type="GO" id="GO:0005886">
    <property type="term" value="C:plasma membrane"/>
    <property type="evidence" value="ECO:0007669"/>
    <property type="project" value="UniProtKB-SubCell"/>
</dbReference>
<keyword evidence="6" id="KW-0808">Transferase</keyword>
<dbReference type="InterPro" id="IPR008207">
    <property type="entry name" value="Sig_transdc_His_kin_Hpt_dom"/>
</dbReference>
<dbReference type="Pfam" id="PF00512">
    <property type="entry name" value="HisKA"/>
    <property type="match status" value="1"/>
</dbReference>
<name>A0A3B0W1V8_9ZZZZ</name>
<comment type="catalytic activity">
    <reaction evidence="1">
        <text>ATP + protein L-histidine = ADP + protein N-phospho-L-histidine.</text>
        <dbReference type="EC" id="2.7.13.3"/>
    </reaction>
</comment>
<evidence type="ECO:0000256" key="14">
    <source>
        <dbReference type="SAM" id="Coils"/>
    </source>
</evidence>
<accession>A0A3B0W1V8</accession>
<evidence type="ECO:0000256" key="12">
    <source>
        <dbReference type="ARBA" id="ARBA00023012"/>
    </source>
</evidence>
<dbReference type="SMART" id="SM00073">
    <property type="entry name" value="HPT"/>
    <property type="match status" value="1"/>
</dbReference>
<dbReference type="Pfam" id="PF01627">
    <property type="entry name" value="Hpt"/>
    <property type="match status" value="1"/>
</dbReference>
<organism evidence="20">
    <name type="scientific">hydrothermal vent metagenome</name>
    <dbReference type="NCBI Taxonomy" id="652676"/>
    <lineage>
        <taxon>unclassified sequences</taxon>
        <taxon>metagenomes</taxon>
        <taxon>ecological metagenomes</taxon>
    </lineage>
</organism>
<dbReference type="InterPro" id="IPR001610">
    <property type="entry name" value="PAC"/>
</dbReference>
<dbReference type="PROSITE" id="PS50110">
    <property type="entry name" value="RESPONSE_REGULATORY"/>
    <property type="match status" value="2"/>
</dbReference>
<feature type="transmembrane region" description="Helical" evidence="15">
    <location>
        <begin position="74"/>
        <end position="95"/>
    </location>
</feature>
<dbReference type="PANTHER" id="PTHR45339:SF1">
    <property type="entry name" value="HYBRID SIGNAL TRANSDUCTION HISTIDINE KINASE J"/>
    <property type="match status" value="1"/>
</dbReference>
<evidence type="ECO:0000256" key="1">
    <source>
        <dbReference type="ARBA" id="ARBA00000085"/>
    </source>
</evidence>
<keyword evidence="9 20" id="KW-0418">Kinase</keyword>
<feature type="transmembrane region" description="Helical" evidence="15">
    <location>
        <begin position="33"/>
        <end position="54"/>
    </location>
</feature>
<dbReference type="EC" id="2.7.13.3" evidence="3"/>
<dbReference type="SMART" id="SM00388">
    <property type="entry name" value="HisKA"/>
    <property type="match status" value="1"/>
</dbReference>
<feature type="domain" description="PAC" evidence="18">
    <location>
        <begin position="681"/>
        <end position="734"/>
    </location>
</feature>
<evidence type="ECO:0000256" key="11">
    <source>
        <dbReference type="ARBA" id="ARBA00022989"/>
    </source>
</evidence>
<evidence type="ECO:0000256" key="2">
    <source>
        <dbReference type="ARBA" id="ARBA00004651"/>
    </source>
</evidence>
<dbReference type="InterPro" id="IPR000014">
    <property type="entry name" value="PAS"/>
</dbReference>
<dbReference type="NCBIfam" id="TIGR00229">
    <property type="entry name" value="sensory_box"/>
    <property type="match status" value="1"/>
</dbReference>
<evidence type="ECO:0000256" key="10">
    <source>
        <dbReference type="ARBA" id="ARBA00022840"/>
    </source>
</evidence>
<dbReference type="FunFam" id="1.10.287.130:FF:000002">
    <property type="entry name" value="Two-component osmosensing histidine kinase"/>
    <property type="match status" value="1"/>
</dbReference>
<feature type="domain" description="PAC" evidence="18">
    <location>
        <begin position="541"/>
        <end position="593"/>
    </location>
</feature>
<keyword evidence="10" id="KW-0067">ATP-binding</keyword>
<evidence type="ECO:0000256" key="6">
    <source>
        <dbReference type="ARBA" id="ARBA00022679"/>
    </source>
</evidence>
<keyword evidence="4" id="KW-1003">Cell membrane</keyword>
<keyword evidence="11 15" id="KW-1133">Transmembrane helix</keyword>
<dbReference type="SUPFAM" id="SSF55874">
    <property type="entry name" value="ATPase domain of HSP90 chaperone/DNA topoisomerase II/histidine kinase"/>
    <property type="match status" value="1"/>
</dbReference>
<dbReference type="InterPro" id="IPR036641">
    <property type="entry name" value="HPT_dom_sf"/>
</dbReference>
<evidence type="ECO:0000313" key="20">
    <source>
        <dbReference type="EMBL" id="VAW49281.1"/>
    </source>
</evidence>
<dbReference type="Pfam" id="PF13426">
    <property type="entry name" value="PAS_9"/>
    <property type="match status" value="1"/>
</dbReference>
<feature type="domain" description="Response regulatory" evidence="17">
    <location>
        <begin position="997"/>
        <end position="1116"/>
    </location>
</feature>
<comment type="subcellular location">
    <subcellularLocation>
        <location evidence="2">Cell membrane</location>
        <topology evidence="2">Multi-pass membrane protein</topology>
    </subcellularLocation>
</comment>
<evidence type="ECO:0000256" key="15">
    <source>
        <dbReference type="SAM" id="Phobius"/>
    </source>
</evidence>
<keyword evidence="12" id="KW-0902">Two-component regulatory system</keyword>
<dbReference type="Gene3D" id="1.10.287.130">
    <property type="match status" value="1"/>
</dbReference>
<dbReference type="InterPro" id="IPR035965">
    <property type="entry name" value="PAS-like_dom_sf"/>
</dbReference>
<sequence>MYKRLEFVGLALILFFVSGQVCAVDEQVWQEGLMSSIAVGLLIFLVLFAFTRYLPRLLSNERFAKHVSSRRFRLFSIQIASLIVVLALGLVWYIVDTDKRTTLLSVEEKLQLVSNSTTESIEYWIEERKKMLLQFGRDPLLSAITKNLLAFSQQENNLEGMDSLVFQVQARVYFQEREDEFGSNGFFIVNKEGFNIAALDDSQVNKPNLLHNIRPDLLGQVFSGEAVFVPPFHSVRESRFNVLAGFSKLNMFIAAPIRDLDGSVLAVLLQRLNPAGRLSIILEKGRLGQTGESYLVTRQGEMVTESRFVEQLKAIGLLPKEGEGNLALKNPEGNLLEGFRPKKSRDQRPFTEAVEDLMEQAIFNDVYGKEVTSNVEGYRDYRGVMVYGSWRWIPDLDMGLVTEIDKSEALAGFNHVKRNLLIVIFVTLFLTFLSTLLSVTMGQLVARSMKKTKKELEKRVSERTAELKEREARLEDLYQNAPVAYASIDPKSWTVQKYNHAFLRLLGEGYDEFEGLNWRALLEASLTQGSVQESEEGLLFKDREIKAVSGSGDILYALLSASCSYYETGKVNEIRLTLIDITERKRIEEEIALVNFKSDQALDLTKSGYWHIPLEGSGSEQGWIYSSERAAKIFGDIPRPPDWRYLMMEEWFENSRLANEEAANATLDRFQKAVAGESPMFDSIFAYKRPIDGDIIWVHASGRVSMGEDGNPKDMYGVTQDITQQYQIEQELLKAKEAAEAATRAKSDFLANMSHEIRTPMNAVIGLSYLALNTDLDRKQRSYLTKISSSANNLLTIINDILDFSKIEAGKMDMEEVEFDLISVVEDFSNVAQVKAEEKELELIIDMGANVPLVLKGDPLRLNQVLINLASNAIKFTSKGEVTIAIAVDHYVGDRVDGEVVLKFSVRDTGIGMSPEQVSNLFQAFSQADGSTSRKYGGTGLGLTISKRLVEMMGGELRVESELNKGSLFYFTAHFSIGTKGRYRYAQVLPDILKSIHILVVDDNATSRMILVRYLESFGFKVGESASGAESLVELIEAQEPYQLVFMDWKMPNLDGIETTQLIQASKELKEIPKVIMVSAYGREEAMDQAQDVGIEAYLVKPVNPSGLLNAILEAFDYKEMYSPEKNETQLIEHIRGANVLLVEDNEINQQVAEELLASQDILVDIAENGQEALEHLEANPDKYSVVLMDIQMPVMDGYEATKQIRQQPRFQSLPIIAMTANVMVGDKDRADKVGMVDYVAKPIDVKELFRVLGKWISAPSKTTFHREASFHKKGAQRGGREIPPLEGINTALGLDRVGGDSTLYLKILTKFREGQSNAIVEIQSALQAHKMDEAKRIVHTLKGLAGSIGAEALQQDALVLEQAIKEGKESPLLFDKLAEQLNQVLSALVALDKQESTDSKSTAELSEEEIRALIERLMALLNEDDADAIEVLETLAPALSESDDAKELQRVIACVERYEFDAALEKLNKIAFLANYRS</sequence>
<dbReference type="SMART" id="SM00086">
    <property type="entry name" value="PAC"/>
    <property type="match status" value="2"/>
</dbReference>
<dbReference type="PROSITE" id="PS50109">
    <property type="entry name" value="HIS_KIN"/>
    <property type="match status" value="1"/>
</dbReference>
<keyword evidence="14" id="KW-0175">Coiled coil</keyword>
<dbReference type="Gene3D" id="1.20.120.160">
    <property type="entry name" value="HPT domain"/>
    <property type="match status" value="1"/>
</dbReference>
<feature type="domain" description="Histidine kinase" evidence="16">
    <location>
        <begin position="752"/>
        <end position="977"/>
    </location>
</feature>
<dbReference type="PROSITE" id="PS50894">
    <property type="entry name" value="HPT"/>
    <property type="match status" value="1"/>
</dbReference>
<evidence type="ECO:0000259" key="17">
    <source>
        <dbReference type="PROSITE" id="PS50110"/>
    </source>
</evidence>
<dbReference type="Gene3D" id="3.30.565.10">
    <property type="entry name" value="Histidine kinase-like ATPase, C-terminal domain"/>
    <property type="match status" value="1"/>
</dbReference>
<evidence type="ECO:0000259" key="16">
    <source>
        <dbReference type="PROSITE" id="PS50109"/>
    </source>
</evidence>
<evidence type="ECO:0000256" key="7">
    <source>
        <dbReference type="ARBA" id="ARBA00022692"/>
    </source>
</evidence>
<feature type="domain" description="Response regulatory" evidence="17">
    <location>
        <begin position="1139"/>
        <end position="1257"/>
    </location>
</feature>
<proteinExistence type="predicted"/>
<dbReference type="PANTHER" id="PTHR45339">
    <property type="entry name" value="HYBRID SIGNAL TRANSDUCTION HISTIDINE KINASE J"/>
    <property type="match status" value="1"/>
</dbReference>
<dbReference type="SUPFAM" id="SSF47226">
    <property type="entry name" value="Histidine-containing phosphotransfer domain, HPT domain"/>
    <property type="match status" value="1"/>
</dbReference>
<dbReference type="PROSITE" id="PS50113">
    <property type="entry name" value="PAC"/>
    <property type="match status" value="2"/>
</dbReference>
<dbReference type="CDD" id="cd17546">
    <property type="entry name" value="REC_hyHK_CKI1_RcsC-like"/>
    <property type="match status" value="2"/>
</dbReference>
<evidence type="ECO:0000256" key="4">
    <source>
        <dbReference type="ARBA" id="ARBA00022475"/>
    </source>
</evidence>
<evidence type="ECO:0000256" key="13">
    <source>
        <dbReference type="ARBA" id="ARBA00023136"/>
    </source>
</evidence>
<dbReference type="InterPro" id="IPR005467">
    <property type="entry name" value="His_kinase_dom"/>
</dbReference>
<evidence type="ECO:0000259" key="18">
    <source>
        <dbReference type="PROSITE" id="PS50113"/>
    </source>
</evidence>
<dbReference type="InterPro" id="IPR003661">
    <property type="entry name" value="HisK_dim/P_dom"/>
</dbReference>
<dbReference type="InterPro" id="IPR000700">
    <property type="entry name" value="PAS-assoc_C"/>
</dbReference>